<proteinExistence type="predicted"/>
<evidence type="ECO:0000313" key="2">
    <source>
        <dbReference type="EMBL" id="KAH8030916.1"/>
    </source>
</evidence>
<reference evidence="2" key="1">
    <citation type="journal article" date="2020" name="Cell">
        <title>Large-Scale Comparative Analyses of Tick Genomes Elucidate Their Genetic Diversity and Vector Capacities.</title>
        <authorList>
            <consortium name="Tick Genome and Microbiome Consortium (TIGMIC)"/>
            <person name="Jia N."/>
            <person name="Wang J."/>
            <person name="Shi W."/>
            <person name="Du L."/>
            <person name="Sun Y."/>
            <person name="Zhan W."/>
            <person name="Jiang J.F."/>
            <person name="Wang Q."/>
            <person name="Zhang B."/>
            <person name="Ji P."/>
            <person name="Bell-Sakyi L."/>
            <person name="Cui X.M."/>
            <person name="Yuan T.T."/>
            <person name="Jiang B.G."/>
            <person name="Yang W.F."/>
            <person name="Lam T.T."/>
            <person name="Chang Q.C."/>
            <person name="Ding S.J."/>
            <person name="Wang X.J."/>
            <person name="Zhu J.G."/>
            <person name="Ruan X.D."/>
            <person name="Zhao L."/>
            <person name="Wei J.T."/>
            <person name="Ye R.Z."/>
            <person name="Que T.C."/>
            <person name="Du C.H."/>
            <person name="Zhou Y.H."/>
            <person name="Cheng J.X."/>
            <person name="Dai P.F."/>
            <person name="Guo W.B."/>
            <person name="Han X.H."/>
            <person name="Huang E.J."/>
            <person name="Li L.F."/>
            <person name="Wei W."/>
            <person name="Gao Y.C."/>
            <person name="Liu J.Z."/>
            <person name="Shao H.Z."/>
            <person name="Wang X."/>
            <person name="Wang C.C."/>
            <person name="Yang T.C."/>
            <person name="Huo Q.B."/>
            <person name="Li W."/>
            <person name="Chen H.Y."/>
            <person name="Chen S.E."/>
            <person name="Zhou L.G."/>
            <person name="Ni X.B."/>
            <person name="Tian J.H."/>
            <person name="Sheng Y."/>
            <person name="Liu T."/>
            <person name="Pan Y.S."/>
            <person name="Xia L.Y."/>
            <person name="Li J."/>
            <person name="Zhao F."/>
            <person name="Cao W.C."/>
        </authorList>
    </citation>
    <scope>NUCLEOTIDE SEQUENCE</scope>
    <source>
        <strain evidence="2">Rmic-2018</strain>
    </source>
</reference>
<protein>
    <submittedName>
        <fullName evidence="2">Uncharacterized protein</fullName>
    </submittedName>
</protein>
<feature type="compositionally biased region" description="Polar residues" evidence="1">
    <location>
        <begin position="100"/>
        <end position="110"/>
    </location>
</feature>
<organism evidence="2 3">
    <name type="scientific">Rhipicephalus microplus</name>
    <name type="common">Cattle tick</name>
    <name type="synonym">Boophilus microplus</name>
    <dbReference type="NCBI Taxonomy" id="6941"/>
    <lineage>
        <taxon>Eukaryota</taxon>
        <taxon>Metazoa</taxon>
        <taxon>Ecdysozoa</taxon>
        <taxon>Arthropoda</taxon>
        <taxon>Chelicerata</taxon>
        <taxon>Arachnida</taxon>
        <taxon>Acari</taxon>
        <taxon>Parasitiformes</taxon>
        <taxon>Ixodida</taxon>
        <taxon>Ixodoidea</taxon>
        <taxon>Ixodidae</taxon>
        <taxon>Rhipicephalinae</taxon>
        <taxon>Rhipicephalus</taxon>
        <taxon>Boophilus</taxon>
    </lineage>
</organism>
<dbReference type="Proteomes" id="UP000821866">
    <property type="component" value="Chromosome 3"/>
</dbReference>
<name>A0A9J6E9F6_RHIMP</name>
<evidence type="ECO:0000256" key="1">
    <source>
        <dbReference type="SAM" id="MobiDB-lite"/>
    </source>
</evidence>
<dbReference type="AlphaFoldDB" id="A0A9J6E9F6"/>
<feature type="compositionally biased region" description="Polar residues" evidence="1">
    <location>
        <begin position="52"/>
        <end position="91"/>
    </location>
</feature>
<feature type="compositionally biased region" description="Polar residues" evidence="1">
    <location>
        <begin position="8"/>
        <end position="43"/>
    </location>
</feature>
<keyword evidence="3" id="KW-1185">Reference proteome</keyword>
<reference evidence="2" key="2">
    <citation type="submission" date="2021-09" db="EMBL/GenBank/DDBJ databases">
        <authorList>
            <person name="Jia N."/>
            <person name="Wang J."/>
            <person name="Shi W."/>
            <person name="Du L."/>
            <person name="Sun Y."/>
            <person name="Zhan W."/>
            <person name="Jiang J."/>
            <person name="Wang Q."/>
            <person name="Zhang B."/>
            <person name="Ji P."/>
            <person name="Sakyi L.B."/>
            <person name="Cui X."/>
            <person name="Yuan T."/>
            <person name="Jiang B."/>
            <person name="Yang W."/>
            <person name="Lam T.T.-Y."/>
            <person name="Chang Q."/>
            <person name="Ding S."/>
            <person name="Wang X."/>
            <person name="Zhu J."/>
            <person name="Ruan X."/>
            <person name="Zhao L."/>
            <person name="Wei J."/>
            <person name="Que T."/>
            <person name="Du C."/>
            <person name="Cheng J."/>
            <person name="Dai P."/>
            <person name="Han X."/>
            <person name="Huang E."/>
            <person name="Gao Y."/>
            <person name="Liu J."/>
            <person name="Shao H."/>
            <person name="Ye R."/>
            <person name="Li L."/>
            <person name="Wei W."/>
            <person name="Wang X."/>
            <person name="Wang C."/>
            <person name="Huo Q."/>
            <person name="Li W."/>
            <person name="Guo W."/>
            <person name="Chen H."/>
            <person name="Chen S."/>
            <person name="Zhou L."/>
            <person name="Zhou L."/>
            <person name="Ni X."/>
            <person name="Tian J."/>
            <person name="Zhou Y."/>
            <person name="Sheng Y."/>
            <person name="Liu T."/>
            <person name="Pan Y."/>
            <person name="Xia L."/>
            <person name="Li J."/>
            <person name="Zhao F."/>
            <person name="Cao W."/>
        </authorList>
    </citation>
    <scope>NUCLEOTIDE SEQUENCE</scope>
    <source>
        <strain evidence="2">Rmic-2018</strain>
        <tissue evidence="2">Larvae</tissue>
    </source>
</reference>
<sequence length="200" mass="21546">MSRPPDDPNTNYNQPTPSTGPGQSSTENPAPGRTNYSGTSPQHIATKHEARSPSTPRENRSQQGPYSSTVPQSTQGPPRHVSGQTTPTNLMGGQAESKPGASTPQESAQHSFAAAYHRHNEQGSPSTGRRKIKQKAPGYPEYDHATLSGQELYKYPPKSNAFGRMSPLFPKSGRRSPPSPAASGRVPWRSLGYRLSSPKT</sequence>
<accession>A0A9J6E9F6</accession>
<dbReference type="EMBL" id="JABSTU010000005">
    <property type="protein sequence ID" value="KAH8030916.1"/>
    <property type="molecule type" value="Genomic_DNA"/>
</dbReference>
<feature type="region of interest" description="Disordered" evidence="1">
    <location>
        <begin position="1"/>
        <end position="200"/>
    </location>
</feature>
<evidence type="ECO:0000313" key="3">
    <source>
        <dbReference type="Proteomes" id="UP000821866"/>
    </source>
</evidence>
<comment type="caution">
    <text evidence="2">The sequence shown here is derived from an EMBL/GenBank/DDBJ whole genome shotgun (WGS) entry which is preliminary data.</text>
</comment>
<gene>
    <name evidence="2" type="ORF">HPB51_012305</name>
</gene>